<dbReference type="CDD" id="cd00590">
    <property type="entry name" value="RRM_SF"/>
    <property type="match status" value="4"/>
</dbReference>
<evidence type="ECO:0000256" key="1">
    <source>
        <dbReference type="ARBA" id="ARBA00022884"/>
    </source>
</evidence>
<keyword evidence="5" id="KW-1185">Reference proteome</keyword>
<feature type="compositionally biased region" description="Polar residues" evidence="2">
    <location>
        <begin position="40"/>
        <end position="50"/>
    </location>
</feature>
<feature type="compositionally biased region" description="Basic residues" evidence="2">
    <location>
        <begin position="706"/>
        <end position="725"/>
    </location>
</feature>
<comment type="caution">
    <text evidence="4">The sequence shown here is derived from an EMBL/GenBank/DDBJ whole genome shotgun (WGS) entry which is preliminary data.</text>
</comment>
<feature type="domain" description="RRM" evidence="3">
    <location>
        <begin position="307"/>
        <end position="366"/>
    </location>
</feature>
<organism evidence="4 5">
    <name type="scientific">Allacma fusca</name>
    <dbReference type="NCBI Taxonomy" id="39272"/>
    <lineage>
        <taxon>Eukaryota</taxon>
        <taxon>Metazoa</taxon>
        <taxon>Ecdysozoa</taxon>
        <taxon>Arthropoda</taxon>
        <taxon>Hexapoda</taxon>
        <taxon>Collembola</taxon>
        <taxon>Symphypleona</taxon>
        <taxon>Sminthuridae</taxon>
        <taxon>Allacma</taxon>
    </lineage>
</organism>
<gene>
    <name evidence="4" type="ORF">AFUS01_LOCUS2219</name>
</gene>
<protein>
    <recommendedName>
        <fullName evidence="3">RRM domain-containing protein</fullName>
    </recommendedName>
</protein>
<dbReference type="InterPro" id="IPR000504">
    <property type="entry name" value="RRM_dom"/>
</dbReference>
<dbReference type="AlphaFoldDB" id="A0A8J2NSK0"/>
<feature type="compositionally biased region" description="Basic residues" evidence="2">
    <location>
        <begin position="27"/>
        <end position="38"/>
    </location>
</feature>
<name>A0A8J2NSK0_9HEXA</name>
<evidence type="ECO:0000313" key="5">
    <source>
        <dbReference type="Proteomes" id="UP000708208"/>
    </source>
</evidence>
<feature type="domain" description="RRM" evidence="3">
    <location>
        <begin position="372"/>
        <end position="439"/>
    </location>
</feature>
<reference evidence="4" key="1">
    <citation type="submission" date="2021-06" db="EMBL/GenBank/DDBJ databases">
        <authorList>
            <person name="Hodson N. C."/>
            <person name="Mongue J. A."/>
            <person name="Jaron S. K."/>
        </authorList>
    </citation>
    <scope>NUCLEOTIDE SEQUENCE</scope>
</reference>
<accession>A0A8J2NSK0</accession>
<dbReference type="OrthoDB" id="6267411at2759"/>
<evidence type="ECO:0000256" key="2">
    <source>
        <dbReference type="SAM" id="MobiDB-lite"/>
    </source>
</evidence>
<feature type="compositionally biased region" description="Polar residues" evidence="2">
    <location>
        <begin position="70"/>
        <end position="79"/>
    </location>
</feature>
<evidence type="ECO:0000259" key="3">
    <source>
        <dbReference type="SMART" id="SM00360"/>
    </source>
</evidence>
<dbReference type="Proteomes" id="UP000708208">
    <property type="component" value="Unassembled WGS sequence"/>
</dbReference>
<dbReference type="GO" id="GO:0003723">
    <property type="term" value="F:RNA binding"/>
    <property type="evidence" value="ECO:0007669"/>
    <property type="project" value="UniProtKB-KW"/>
</dbReference>
<feature type="region of interest" description="Disordered" evidence="2">
    <location>
        <begin position="1"/>
        <end position="89"/>
    </location>
</feature>
<dbReference type="EMBL" id="CAJVCH010012683">
    <property type="protein sequence ID" value="CAG7673159.1"/>
    <property type="molecule type" value="Genomic_DNA"/>
</dbReference>
<feature type="compositionally biased region" description="Gly residues" evidence="2">
    <location>
        <begin position="80"/>
        <end position="89"/>
    </location>
</feature>
<keyword evidence="1" id="KW-0694">RNA-binding</keyword>
<feature type="domain" description="RRM" evidence="3">
    <location>
        <begin position="633"/>
        <end position="699"/>
    </location>
</feature>
<evidence type="ECO:0000313" key="4">
    <source>
        <dbReference type="EMBL" id="CAG7673159.1"/>
    </source>
</evidence>
<feature type="domain" description="RRM" evidence="3">
    <location>
        <begin position="457"/>
        <end position="520"/>
    </location>
</feature>
<dbReference type="SMART" id="SM00360">
    <property type="entry name" value="RRM"/>
    <property type="match status" value="5"/>
</dbReference>
<feature type="domain" description="RRM" evidence="3">
    <location>
        <begin position="168"/>
        <end position="231"/>
    </location>
</feature>
<feature type="region of interest" description="Disordered" evidence="2">
    <location>
        <begin position="702"/>
        <end position="725"/>
    </location>
</feature>
<dbReference type="PANTHER" id="PTHR24012">
    <property type="entry name" value="RNA BINDING PROTEIN"/>
    <property type="match status" value="1"/>
</dbReference>
<sequence length="725" mass="77221">MLAELKAGTGSSSSKKPKKSKGSASKKSSKSSKSKRSSKPPQNRGKQQGKSKLADQADSVLEDGDGEESGSASTTTNTPKGGGGPGGACGAGGGGGGVGGGGGGGDSRWDYLGMYRKIPPNGAGMLKPLHKAFARYHPWRPKGDWFVTTGYYFDWDGGGGGDDLKPNQFKVHNLPPGVTEADIKKEFPTATKIKINDNGTAIIDFQDGPAAGKAYNDSKLVKMGNRNLAWLNPDEVHLAGVPAGATPGDLENDYPGNKGIKILQEPGSERVAVIKFPSPKAADDGFEEAPYKKIGTRQNGFEIDGNPLLLTVPPNITEEDIKKKFPGATDVHVDKGTAKVKFANDEDARKAYDDSDLLKIGKPKLTWLKPEELAVEDVPKNVTAGDMKKYFPNSKNIKFINGEGGKRIAIVEFPSEDDQKKAYFGSSLKKLGPQRLGWDGSGGGKGAKPGKADPKAQLLLQNVPDGVTADDLKKQFPGATDVTLKKGGQAVIQFGTPADAEKAYNNSDMVKLGHRNLAYLKPNQLAVLDVPDKKDKPIKKDLPNLKKLKWLSGPDKTKIAIVDFADPSEKKKAYDNSSFKKVGPNLGFVGGTGGKGGGGVDEFEGMDDLEMAKKLWKLKGADFSNLSNLFSASIMLIGVPQDTKGLDLIKMFDDCKKCEFEGSGSRRTAILEFDKPTSAAKAYGKAKHTQIGGKDIKVKVIPIGGPKKKSSKHSQHSHSSKGKKK</sequence>
<proteinExistence type="predicted"/>